<sequence length="60" mass="6844">MQFADRVNKYFCNGGLLTAAPNIQRWMTRADQIDLAIIAESARWGDAKRHPPRTKDDGRV</sequence>
<gene>
    <name evidence="1" type="ORF">S06H3_23903</name>
</gene>
<proteinExistence type="predicted"/>
<protein>
    <submittedName>
        <fullName evidence="1">Uncharacterized protein</fullName>
    </submittedName>
</protein>
<feature type="non-terminal residue" evidence="1">
    <location>
        <position position="60"/>
    </location>
</feature>
<comment type="caution">
    <text evidence="1">The sequence shown here is derived from an EMBL/GenBank/DDBJ whole genome shotgun (WGS) entry which is preliminary data.</text>
</comment>
<evidence type="ECO:0000313" key="1">
    <source>
        <dbReference type="EMBL" id="GAI11770.1"/>
    </source>
</evidence>
<accession>X1MAQ5</accession>
<dbReference type="AlphaFoldDB" id="X1MAQ5"/>
<dbReference type="EMBL" id="BARV01013116">
    <property type="protein sequence ID" value="GAI11770.1"/>
    <property type="molecule type" value="Genomic_DNA"/>
</dbReference>
<name>X1MAQ5_9ZZZZ</name>
<reference evidence="1" key="1">
    <citation type="journal article" date="2014" name="Front. Microbiol.">
        <title>High frequency of phylogenetically diverse reductive dehalogenase-homologous genes in deep subseafloor sedimentary metagenomes.</title>
        <authorList>
            <person name="Kawai M."/>
            <person name="Futagami T."/>
            <person name="Toyoda A."/>
            <person name="Takaki Y."/>
            <person name="Nishi S."/>
            <person name="Hori S."/>
            <person name="Arai W."/>
            <person name="Tsubouchi T."/>
            <person name="Morono Y."/>
            <person name="Uchiyama I."/>
            <person name="Ito T."/>
            <person name="Fujiyama A."/>
            <person name="Inagaki F."/>
            <person name="Takami H."/>
        </authorList>
    </citation>
    <scope>NUCLEOTIDE SEQUENCE</scope>
    <source>
        <strain evidence="1">Expedition CK06-06</strain>
    </source>
</reference>
<organism evidence="1">
    <name type="scientific">marine sediment metagenome</name>
    <dbReference type="NCBI Taxonomy" id="412755"/>
    <lineage>
        <taxon>unclassified sequences</taxon>
        <taxon>metagenomes</taxon>
        <taxon>ecological metagenomes</taxon>
    </lineage>
</organism>